<organism evidence="1 2">
    <name type="scientific">Paramarasmius palmivorus</name>
    <dbReference type="NCBI Taxonomy" id="297713"/>
    <lineage>
        <taxon>Eukaryota</taxon>
        <taxon>Fungi</taxon>
        <taxon>Dikarya</taxon>
        <taxon>Basidiomycota</taxon>
        <taxon>Agaricomycotina</taxon>
        <taxon>Agaricomycetes</taxon>
        <taxon>Agaricomycetidae</taxon>
        <taxon>Agaricales</taxon>
        <taxon>Marasmiineae</taxon>
        <taxon>Marasmiaceae</taxon>
        <taxon>Paramarasmius</taxon>
    </lineage>
</organism>
<dbReference type="Proteomes" id="UP001383192">
    <property type="component" value="Unassembled WGS sequence"/>
</dbReference>
<evidence type="ECO:0000313" key="2">
    <source>
        <dbReference type="Proteomes" id="UP001383192"/>
    </source>
</evidence>
<reference evidence="1 2" key="1">
    <citation type="submission" date="2024-01" db="EMBL/GenBank/DDBJ databases">
        <title>A draft genome for a cacao thread blight-causing isolate of Paramarasmius palmivorus.</title>
        <authorList>
            <person name="Baruah I.K."/>
            <person name="Bukari Y."/>
            <person name="Amoako-Attah I."/>
            <person name="Meinhardt L.W."/>
            <person name="Bailey B.A."/>
            <person name="Cohen S.P."/>
        </authorList>
    </citation>
    <scope>NUCLEOTIDE SEQUENCE [LARGE SCALE GENOMIC DNA]</scope>
    <source>
        <strain evidence="1 2">GH-12</strain>
    </source>
</reference>
<proteinExistence type="predicted"/>
<sequence>MIIGDEAKPLDNVIDQISDRCCLYCKEHIIESRKHVRGPLESIYEEYAKTNCYHPNAELFQRERNVARNNLLRIEATLALLEAERSRLKGVLAKYSVILHPIRQLPSEIMQKIFLFCVDRHIANTERVFPDEPDRGSFPFPTSTLNPFQMPWLLGQICASWRTVALSTPDLWASVAVDVRRSVGDLKKQVLSSNVLRLGLQLSRSQNHPLSISLLLKNEQPFHPWILILCSRSSNWRYLRLDGEVNGLRSINQVQHFLPSLEILELKLNAVSPIDLQVDLFEQAPRLETLILTGIPMRMAKLPLHQLKRFRWNEDGHWQSVNAMVTFVQTLLWPVLRALSKVEICSLNFASVHSLAGVHSHWSNLSALQYDCLQSLEITSHSSITQAGVQYLLRRLTAPSLIHLKIWSRLSGVSELIEFVQRSLCKLTTLVIYGVDSVPAEQFAKLLSLMPDLTRLEFGFLGHLLDAHIQILADTQAVVPSLEDLGLLSHPGLRSLYSDEVVLQVLESRRGEGQPEVGKLRSIQLDRSIIEPSSKRRLDILRARGLIVAENAL</sequence>
<evidence type="ECO:0000313" key="1">
    <source>
        <dbReference type="EMBL" id="KAK7047120.1"/>
    </source>
</evidence>
<protein>
    <recommendedName>
        <fullName evidence="3">F-box domain-containing protein</fullName>
    </recommendedName>
</protein>
<keyword evidence="2" id="KW-1185">Reference proteome</keyword>
<dbReference type="EMBL" id="JAYKXP010000021">
    <property type="protein sequence ID" value="KAK7047120.1"/>
    <property type="molecule type" value="Genomic_DNA"/>
</dbReference>
<evidence type="ECO:0008006" key="3">
    <source>
        <dbReference type="Google" id="ProtNLM"/>
    </source>
</evidence>
<accession>A0AAW0D7X3</accession>
<dbReference type="Gene3D" id="3.80.10.10">
    <property type="entry name" value="Ribonuclease Inhibitor"/>
    <property type="match status" value="1"/>
</dbReference>
<dbReference type="SUPFAM" id="SSF52047">
    <property type="entry name" value="RNI-like"/>
    <property type="match status" value="1"/>
</dbReference>
<dbReference type="InterPro" id="IPR032675">
    <property type="entry name" value="LRR_dom_sf"/>
</dbReference>
<comment type="caution">
    <text evidence="1">The sequence shown here is derived from an EMBL/GenBank/DDBJ whole genome shotgun (WGS) entry which is preliminary data.</text>
</comment>
<gene>
    <name evidence="1" type="ORF">VNI00_006785</name>
</gene>
<name>A0AAW0D7X3_9AGAR</name>
<dbReference type="AlphaFoldDB" id="A0AAW0D7X3"/>